<sequence length="109" mass="12548">MTNPNRENLINKVKSSSKSIALIYSRIELYEYIVEIIAKDSDEFIHKGKELCHFHTVDEAISRAAEYGANEFYLCVDNTYDECGSSSWPQPFDYIPLYSKAKQTKDSSH</sequence>
<reference evidence="1 2" key="1">
    <citation type="submission" date="2015-11" db="EMBL/GenBank/DDBJ databases">
        <title>Genomic analysis of 38 Legionella species identifies large and diverse effector repertoires.</title>
        <authorList>
            <person name="Burstein D."/>
            <person name="Amaro F."/>
            <person name="Zusman T."/>
            <person name="Lifshitz Z."/>
            <person name="Cohen O."/>
            <person name="Gilbert J.A."/>
            <person name="Pupko T."/>
            <person name="Shuman H.A."/>
            <person name="Segal G."/>
        </authorList>
    </citation>
    <scope>NUCLEOTIDE SEQUENCE [LARGE SCALE GENOMIC DNA]</scope>
    <source>
        <strain evidence="1 2">ATCC 49506</strain>
    </source>
</reference>
<dbReference type="Proteomes" id="UP000054725">
    <property type="component" value="Unassembled WGS sequence"/>
</dbReference>
<evidence type="ECO:0000313" key="1">
    <source>
        <dbReference type="EMBL" id="KTD32928.1"/>
    </source>
</evidence>
<gene>
    <name evidence="1" type="ORF">Lnau_2576</name>
</gene>
<keyword evidence="2" id="KW-1185">Reference proteome</keyword>
<dbReference type="AlphaFoldDB" id="A0A0W0WKR5"/>
<dbReference type="OrthoDB" id="5917296at2"/>
<evidence type="ECO:0000313" key="2">
    <source>
        <dbReference type="Proteomes" id="UP000054725"/>
    </source>
</evidence>
<organism evidence="1 2">
    <name type="scientific">Legionella nautarum</name>
    <dbReference type="NCBI Taxonomy" id="45070"/>
    <lineage>
        <taxon>Bacteria</taxon>
        <taxon>Pseudomonadati</taxon>
        <taxon>Pseudomonadota</taxon>
        <taxon>Gammaproteobacteria</taxon>
        <taxon>Legionellales</taxon>
        <taxon>Legionellaceae</taxon>
        <taxon>Legionella</taxon>
    </lineage>
</organism>
<protein>
    <submittedName>
        <fullName evidence="1">Uncharacterized protein</fullName>
    </submittedName>
</protein>
<dbReference type="RefSeq" id="WP_058505562.1">
    <property type="nucleotide sequence ID" value="NZ_CAAAIF010000029.1"/>
</dbReference>
<dbReference type="PATRIC" id="fig|45070.6.peg.2718"/>
<dbReference type="STRING" id="45070.Lnau_2576"/>
<accession>A0A0W0WKR5</accession>
<dbReference type="EMBL" id="LNYO01000024">
    <property type="protein sequence ID" value="KTD32928.1"/>
    <property type="molecule type" value="Genomic_DNA"/>
</dbReference>
<proteinExistence type="predicted"/>
<name>A0A0W0WKR5_9GAMM</name>
<comment type="caution">
    <text evidence="1">The sequence shown here is derived from an EMBL/GenBank/DDBJ whole genome shotgun (WGS) entry which is preliminary data.</text>
</comment>